<keyword evidence="1" id="KW-0812">Transmembrane</keyword>
<gene>
    <name evidence="2" type="ORF">QBZ16_005020</name>
</gene>
<keyword evidence="3" id="KW-1185">Reference proteome</keyword>
<reference evidence="2" key="1">
    <citation type="submission" date="2021-01" db="EMBL/GenBank/DDBJ databases">
        <authorList>
            <person name="Eckstrom K.M.E."/>
        </authorList>
    </citation>
    <scope>NUCLEOTIDE SEQUENCE</scope>
    <source>
        <strain evidence="2">UVCC 0001</strain>
    </source>
</reference>
<comment type="caution">
    <text evidence="2">The sequence shown here is derived from an EMBL/GenBank/DDBJ whole genome shotgun (WGS) entry which is preliminary data.</text>
</comment>
<protein>
    <submittedName>
        <fullName evidence="2">Uncharacterized protein</fullName>
    </submittedName>
</protein>
<feature type="transmembrane region" description="Helical" evidence="1">
    <location>
        <begin position="17"/>
        <end position="34"/>
    </location>
</feature>
<dbReference type="AlphaFoldDB" id="A0AAD9IGP1"/>
<evidence type="ECO:0000256" key="1">
    <source>
        <dbReference type="SAM" id="Phobius"/>
    </source>
</evidence>
<organism evidence="2 3">
    <name type="scientific">Prototheca wickerhamii</name>
    <dbReference type="NCBI Taxonomy" id="3111"/>
    <lineage>
        <taxon>Eukaryota</taxon>
        <taxon>Viridiplantae</taxon>
        <taxon>Chlorophyta</taxon>
        <taxon>core chlorophytes</taxon>
        <taxon>Trebouxiophyceae</taxon>
        <taxon>Chlorellales</taxon>
        <taxon>Chlorellaceae</taxon>
        <taxon>Prototheca</taxon>
    </lineage>
</organism>
<keyword evidence="1" id="KW-0472">Membrane</keyword>
<accession>A0AAD9IGP1</accession>
<proteinExistence type="predicted"/>
<dbReference type="EMBL" id="JASFZW010000008">
    <property type="protein sequence ID" value="KAK2076794.1"/>
    <property type="molecule type" value="Genomic_DNA"/>
</dbReference>
<sequence length="88" mass="9827">MVTHPIPGNGYVPPSKIFLAFGGALAVVSAVFAYQAKKAYVPPTLNRDWEDASYERILNTPFEAAPETTYHANPFYFDVKPSQYLKTE</sequence>
<evidence type="ECO:0000313" key="3">
    <source>
        <dbReference type="Proteomes" id="UP001255856"/>
    </source>
</evidence>
<dbReference type="Proteomes" id="UP001255856">
    <property type="component" value="Unassembled WGS sequence"/>
</dbReference>
<name>A0AAD9IGP1_PROWI</name>
<keyword evidence="1" id="KW-1133">Transmembrane helix</keyword>
<evidence type="ECO:0000313" key="2">
    <source>
        <dbReference type="EMBL" id="KAK2076794.1"/>
    </source>
</evidence>